<organism evidence="4 5">
    <name type="scientific">Pseudothauera lacus</name>
    <dbReference type="NCBI Taxonomy" id="2136175"/>
    <lineage>
        <taxon>Bacteria</taxon>
        <taxon>Pseudomonadati</taxon>
        <taxon>Pseudomonadota</taxon>
        <taxon>Betaproteobacteria</taxon>
        <taxon>Rhodocyclales</taxon>
        <taxon>Zoogloeaceae</taxon>
        <taxon>Pseudothauera</taxon>
    </lineage>
</organism>
<keyword evidence="5" id="KW-1185">Reference proteome</keyword>
<sequence length="317" mass="34991">MPRLRLRHYLAAALSLLAIVFATYYRLPALACYWLSMQHGASQWRHEGLWLPAYRVTVEGLAVEGVGGNLSGLTFNERSGTLFAIINRPAEIVELSTAGAVLRRIAVRGASDTEGISHIVDDLFVIADEHRHQLHFVRIGEDVTEVDVGEAPTVGLAIDLTRNLGFEGVSWDAANRRLYVGKERSPMRVLTVDGLETLVNGQRIDLQIGEWKPPRARTLFMRDLSSLSAHEATGNILLLSDESALIVEYAPDGTPVSMLPMWRGLHGLRRSVPQAEGLAIGPDGTLYVLSEPNLFYRFERKDPARWAAAQRSDGDGS</sequence>
<dbReference type="RefSeq" id="WP_107494008.1">
    <property type="nucleotide sequence ID" value="NZ_PZKC01000010.1"/>
</dbReference>
<evidence type="ECO:0000256" key="3">
    <source>
        <dbReference type="ARBA" id="ARBA00023136"/>
    </source>
</evidence>
<comment type="subcellular location">
    <subcellularLocation>
        <location evidence="1">Cell membrane</location>
    </subcellularLocation>
</comment>
<dbReference type="OrthoDB" id="6080098at2"/>
<evidence type="ECO:0000256" key="1">
    <source>
        <dbReference type="ARBA" id="ARBA00004236"/>
    </source>
</evidence>
<evidence type="ECO:0000313" key="5">
    <source>
        <dbReference type="Proteomes" id="UP000241193"/>
    </source>
</evidence>
<evidence type="ECO:0000256" key="2">
    <source>
        <dbReference type="ARBA" id="ARBA00022475"/>
    </source>
</evidence>
<dbReference type="Pfam" id="PF06977">
    <property type="entry name" value="SdiA-regulated"/>
    <property type="match status" value="1"/>
</dbReference>
<dbReference type="EMBL" id="PZKC01000010">
    <property type="protein sequence ID" value="PTD95766.1"/>
    <property type="molecule type" value="Genomic_DNA"/>
</dbReference>
<keyword evidence="3" id="KW-0472">Membrane</keyword>
<proteinExistence type="predicted"/>
<protein>
    <submittedName>
        <fullName evidence="4">Uncharacterized protein</fullName>
    </submittedName>
</protein>
<dbReference type="AlphaFoldDB" id="A0A2T4IDG0"/>
<comment type="caution">
    <text evidence="4">The sequence shown here is derived from an EMBL/GenBank/DDBJ whole genome shotgun (WGS) entry which is preliminary data.</text>
</comment>
<dbReference type="GO" id="GO:0005886">
    <property type="term" value="C:plasma membrane"/>
    <property type="evidence" value="ECO:0007669"/>
    <property type="project" value="UniProtKB-SubCell"/>
</dbReference>
<dbReference type="SUPFAM" id="SSF50956">
    <property type="entry name" value="Thermostable phytase (3-phytase)"/>
    <property type="match status" value="1"/>
</dbReference>
<dbReference type="InterPro" id="IPR009722">
    <property type="entry name" value="YjiK/CarP"/>
</dbReference>
<accession>A0A2T4IDG0</accession>
<gene>
    <name evidence="4" type="ORF">C8261_12240</name>
</gene>
<reference evidence="4 5" key="2">
    <citation type="submission" date="2018-04" db="EMBL/GenBank/DDBJ databases">
        <title>Thauera lacus sp. nov., isolated from an saline lake in Inner Mongolia, China.</title>
        <authorList>
            <person name="Liang Q.-Y."/>
        </authorList>
    </citation>
    <scope>NUCLEOTIDE SEQUENCE [LARGE SCALE GENOMIC DNA]</scope>
    <source>
        <strain evidence="4 5">D20</strain>
    </source>
</reference>
<reference evidence="4 5" key="1">
    <citation type="submission" date="2018-03" db="EMBL/GenBank/DDBJ databases">
        <authorList>
            <person name="Keele B.F."/>
        </authorList>
    </citation>
    <scope>NUCLEOTIDE SEQUENCE [LARGE SCALE GENOMIC DNA]</scope>
    <source>
        <strain evidence="4 5">D20</strain>
    </source>
</reference>
<keyword evidence="2" id="KW-1003">Cell membrane</keyword>
<evidence type="ECO:0000313" key="4">
    <source>
        <dbReference type="EMBL" id="PTD95766.1"/>
    </source>
</evidence>
<name>A0A2T4IDG0_9RHOO</name>
<dbReference type="Proteomes" id="UP000241193">
    <property type="component" value="Unassembled WGS sequence"/>
</dbReference>
<dbReference type="CDD" id="cd09971">
    <property type="entry name" value="SdiA-regulated"/>
    <property type="match status" value="1"/>
</dbReference>